<proteinExistence type="predicted"/>
<dbReference type="EMBL" id="QNZI01000016">
    <property type="protein sequence ID" value="RTZ86957.1"/>
    <property type="molecule type" value="Genomic_DNA"/>
</dbReference>
<comment type="caution">
    <text evidence="1">The sequence shown here is derived from an EMBL/GenBank/DDBJ whole genome shotgun (WGS) entry which is preliminary data.</text>
</comment>
<name>A0A432GTY0_9DELT</name>
<dbReference type="AlphaFoldDB" id="A0A432GTY0"/>
<protein>
    <recommendedName>
        <fullName evidence="3">DUF3987 domain-containing protein</fullName>
    </recommendedName>
</protein>
<evidence type="ECO:0008006" key="3">
    <source>
        <dbReference type="Google" id="ProtNLM"/>
    </source>
</evidence>
<reference evidence="1 2" key="1">
    <citation type="submission" date="2018-06" db="EMBL/GenBank/DDBJ databases">
        <title>Combined omics and stable isotope probing to characterize newly discovered Mariana Back-Arc vent microbial communities.</title>
        <authorList>
            <person name="Trembath-Reichert E."/>
            <person name="Huber J.A."/>
        </authorList>
    </citation>
    <scope>NUCLEOTIDE SEQUENCE [LARGE SCALE GENOMIC DNA]</scope>
    <source>
        <strain evidence="1">MAG 24</strain>
    </source>
</reference>
<gene>
    <name evidence="1" type="ORF">DSY94_00570</name>
</gene>
<dbReference type="Proteomes" id="UP000287176">
    <property type="component" value="Unassembled WGS sequence"/>
</dbReference>
<evidence type="ECO:0000313" key="2">
    <source>
        <dbReference type="Proteomes" id="UP000287176"/>
    </source>
</evidence>
<organism evidence="1 2">
    <name type="scientific">SAR324 cluster bacterium</name>
    <dbReference type="NCBI Taxonomy" id="2024889"/>
    <lineage>
        <taxon>Bacteria</taxon>
        <taxon>Deltaproteobacteria</taxon>
        <taxon>SAR324 cluster</taxon>
    </lineage>
</organism>
<accession>A0A432GTY0</accession>
<feature type="non-terminal residue" evidence="1">
    <location>
        <position position="1"/>
    </location>
</feature>
<sequence length="162" mass="18346">KNVLKDENLSDGLETHLKKSERLVAGLALSFHAVKCATTDNINEIPPTVDSDALNRAVDIWDVLRHHANAVYSLGQTSTLEAARLIYARIRKLMDKDSKFSVRDIKQKKWRGIHDDKLIDEVLELLVEKDIVMELETPHGIKGRPSSRRFLVNPLALKETDV</sequence>
<evidence type="ECO:0000313" key="1">
    <source>
        <dbReference type="EMBL" id="RTZ86957.1"/>
    </source>
</evidence>